<name>A0A192A0G5_9RALS</name>
<dbReference type="InterPro" id="IPR007138">
    <property type="entry name" value="ABM_dom"/>
</dbReference>
<dbReference type="InterPro" id="IPR011008">
    <property type="entry name" value="Dimeric_a/b-barrel"/>
</dbReference>
<dbReference type="Proteomes" id="UP000078572">
    <property type="component" value="Chromosome 1"/>
</dbReference>
<dbReference type="SUPFAM" id="SSF54909">
    <property type="entry name" value="Dimeric alpha+beta barrel"/>
    <property type="match status" value="1"/>
</dbReference>
<dbReference type="EMBL" id="CP016022">
    <property type="protein sequence ID" value="ANJ73786.1"/>
    <property type="molecule type" value="Genomic_DNA"/>
</dbReference>
<protein>
    <submittedName>
        <fullName evidence="2">Antibiotic biosynthesis monooxygenase</fullName>
    </submittedName>
</protein>
<dbReference type="GeneID" id="61527432"/>
<sequence length="122" mass="13358">MLSLRPLDPVAPIEQQLHCASTPVVLVNLFTVAEADIPALMVAWKHDANWMKLQPGYISTQLHRAVGASAMFMNYAVWESVDHFRAAFTHPEFANALAAYPSSAVAQPHLFSKVSVPNLCTA</sequence>
<gene>
    <name evidence="2" type="ORF">A9Y76_15540</name>
</gene>
<dbReference type="GO" id="GO:0004497">
    <property type="term" value="F:monooxygenase activity"/>
    <property type="evidence" value="ECO:0007669"/>
    <property type="project" value="UniProtKB-KW"/>
</dbReference>
<reference evidence="3" key="1">
    <citation type="submission" date="2016-06" db="EMBL/GenBank/DDBJ databases">
        <authorList>
            <person name="Xu Y."/>
            <person name="Nagy A."/>
            <person name="Yan X."/>
            <person name="Kim S.W."/>
            <person name="Haley B."/>
            <person name="Liu N.T."/>
            <person name="Nou X."/>
        </authorList>
    </citation>
    <scope>NUCLEOTIDE SEQUENCE [LARGE SCALE GENOMIC DNA]</scope>
    <source>
        <strain evidence="3">ATCC 49129</strain>
    </source>
</reference>
<evidence type="ECO:0000313" key="3">
    <source>
        <dbReference type="Proteomes" id="UP000078572"/>
    </source>
</evidence>
<evidence type="ECO:0000259" key="1">
    <source>
        <dbReference type="Pfam" id="PF03992"/>
    </source>
</evidence>
<evidence type="ECO:0000313" key="2">
    <source>
        <dbReference type="EMBL" id="ANJ73786.1"/>
    </source>
</evidence>
<dbReference type="RefSeq" id="WP_064805380.1">
    <property type="nucleotide sequence ID" value="NZ_CP016022.1"/>
</dbReference>
<keyword evidence="2" id="KW-0560">Oxidoreductase</keyword>
<dbReference type="Pfam" id="PF03992">
    <property type="entry name" value="ABM"/>
    <property type="match status" value="1"/>
</dbReference>
<feature type="domain" description="ABM" evidence="1">
    <location>
        <begin position="23"/>
        <end position="97"/>
    </location>
</feature>
<dbReference type="OrthoDB" id="1494517at2"/>
<dbReference type="AlphaFoldDB" id="A0A192A0G5"/>
<keyword evidence="3" id="KW-1185">Reference proteome</keyword>
<keyword evidence="2" id="KW-0503">Monooxygenase</keyword>
<proteinExistence type="predicted"/>
<accession>A0A192A0G5</accession>
<dbReference type="STRING" id="190721.ACS15_3260"/>
<dbReference type="Gene3D" id="3.30.70.100">
    <property type="match status" value="1"/>
</dbReference>
<organism evidence="2 3">
    <name type="scientific">Ralstonia insidiosa</name>
    <dbReference type="NCBI Taxonomy" id="190721"/>
    <lineage>
        <taxon>Bacteria</taxon>
        <taxon>Pseudomonadati</taxon>
        <taxon>Pseudomonadota</taxon>
        <taxon>Betaproteobacteria</taxon>
        <taxon>Burkholderiales</taxon>
        <taxon>Burkholderiaceae</taxon>
        <taxon>Ralstonia</taxon>
    </lineage>
</organism>